<proteinExistence type="predicted"/>
<dbReference type="Gene3D" id="3.40.50.300">
    <property type="entry name" value="P-loop containing nucleotide triphosphate hydrolases"/>
    <property type="match status" value="1"/>
</dbReference>
<dbReference type="RefSeq" id="WP_210087122.1">
    <property type="nucleotide sequence ID" value="NZ_JAGGKG010000001.1"/>
</dbReference>
<protein>
    <recommendedName>
        <fullName evidence="3">AAA domain-containing protein</fullName>
    </recommendedName>
</protein>
<organism evidence="1 2">
    <name type="scientific">Paenibacillus turicensis</name>
    <dbReference type="NCBI Taxonomy" id="160487"/>
    <lineage>
        <taxon>Bacteria</taxon>
        <taxon>Bacillati</taxon>
        <taxon>Bacillota</taxon>
        <taxon>Bacilli</taxon>
        <taxon>Bacillales</taxon>
        <taxon>Paenibacillaceae</taxon>
        <taxon>Paenibacillus</taxon>
    </lineage>
</organism>
<evidence type="ECO:0000313" key="2">
    <source>
        <dbReference type="Proteomes" id="UP001519272"/>
    </source>
</evidence>
<evidence type="ECO:0008006" key="3">
    <source>
        <dbReference type="Google" id="ProtNLM"/>
    </source>
</evidence>
<dbReference type="EMBL" id="JAGGKG010000001">
    <property type="protein sequence ID" value="MBP1903405.1"/>
    <property type="molecule type" value="Genomic_DNA"/>
</dbReference>
<comment type="caution">
    <text evidence="1">The sequence shown here is derived from an EMBL/GenBank/DDBJ whole genome shotgun (WGS) entry which is preliminary data.</text>
</comment>
<gene>
    <name evidence="1" type="ORF">J2Z32_000017</name>
</gene>
<dbReference type="InterPro" id="IPR027417">
    <property type="entry name" value="P-loop_NTPase"/>
</dbReference>
<keyword evidence="2" id="KW-1185">Reference proteome</keyword>
<evidence type="ECO:0000313" key="1">
    <source>
        <dbReference type="EMBL" id="MBP1903405.1"/>
    </source>
</evidence>
<accession>A0ABS4FLF7</accession>
<dbReference type="Proteomes" id="UP001519272">
    <property type="component" value="Unassembled WGS sequence"/>
</dbReference>
<reference evidence="1 2" key="1">
    <citation type="submission" date="2021-03" db="EMBL/GenBank/DDBJ databases">
        <title>Genomic Encyclopedia of Type Strains, Phase IV (KMG-IV): sequencing the most valuable type-strain genomes for metagenomic binning, comparative biology and taxonomic classification.</title>
        <authorList>
            <person name="Goeker M."/>
        </authorList>
    </citation>
    <scope>NUCLEOTIDE SEQUENCE [LARGE SCALE GENOMIC DNA]</scope>
    <source>
        <strain evidence="1 2">DSM 14349</strain>
    </source>
</reference>
<name>A0ABS4FLF7_9BACL</name>
<sequence>MAKVSFWGVQHGLGTTSTTAAIAAWLGFEYQMRILLSQPQMADTTLEQCFFKAINPYNRQIHEFSGTGIDALERAVRSNKLERDTIKNHALILDQGFDLLEGTKRLDKLQFENSNDALNIIFDTAQQYYEMVLLDVHSGLGSKLALETIETSDLVVVCLNQNINILDKYFKQQFKPESLSRIPHIVLLGQYDEESKYKLRNIASKYKFKGKLLALPYNTGYRDAMNDGDLKNFFIKHRHIQKGNLNFKFFSQVQKISNVILEEVGLNPKQYEERRLQ</sequence>
<dbReference type="SUPFAM" id="SSF52540">
    <property type="entry name" value="P-loop containing nucleoside triphosphate hydrolases"/>
    <property type="match status" value="1"/>
</dbReference>